<dbReference type="STRING" id="444157.Tneu_0323"/>
<dbReference type="PANTHER" id="PTHR38588:SF1">
    <property type="entry name" value="BLL0334 PROTEIN"/>
    <property type="match status" value="1"/>
</dbReference>
<dbReference type="Gene3D" id="3.30.530.20">
    <property type="match status" value="1"/>
</dbReference>
<dbReference type="Pfam" id="PF06240">
    <property type="entry name" value="COXG"/>
    <property type="match status" value="1"/>
</dbReference>
<protein>
    <submittedName>
        <fullName evidence="1">Carbon monoxide dehydrogenase subunit G</fullName>
    </submittedName>
</protein>
<dbReference type="EMBL" id="CP001014">
    <property type="protein sequence ID" value="ACB39274.1"/>
    <property type="molecule type" value="Genomic_DNA"/>
</dbReference>
<evidence type="ECO:0000313" key="1">
    <source>
        <dbReference type="EMBL" id="ACB39274.1"/>
    </source>
</evidence>
<dbReference type="eggNOG" id="arCOG01927">
    <property type="taxonomic scope" value="Archaea"/>
</dbReference>
<sequence length="143" mass="14898">MVESGEFAVGKPPEEVVKVLSDPAAVARLIPGVGEVREAGGEYVGEAAVRLGHLSGKMKARFRYAEVRRDGVVVVGRAEGMQTTADFKIAVDVQPGGGGGSLVRWRFEGSARGLAASLAPSLVRDALRRIAAETAKNLAAVLS</sequence>
<dbReference type="AlphaFoldDB" id="B1YBE3"/>
<evidence type="ECO:0000313" key="2">
    <source>
        <dbReference type="Proteomes" id="UP000001694"/>
    </source>
</evidence>
<accession>B1YBE3</accession>
<keyword evidence="2" id="KW-1185">Reference proteome</keyword>
<dbReference type="SUPFAM" id="SSF55961">
    <property type="entry name" value="Bet v1-like"/>
    <property type="match status" value="1"/>
</dbReference>
<dbReference type="KEGG" id="tne:Tneu_0323"/>
<dbReference type="InterPro" id="IPR010419">
    <property type="entry name" value="CO_DH_gsu"/>
</dbReference>
<reference evidence="1" key="1">
    <citation type="submission" date="2008-03" db="EMBL/GenBank/DDBJ databases">
        <title>Complete sequence of Thermoproteus neutrophilus V24Sta.</title>
        <authorList>
            <consortium name="US DOE Joint Genome Institute"/>
            <person name="Copeland A."/>
            <person name="Lucas S."/>
            <person name="Lapidus A."/>
            <person name="Glavina del Rio T."/>
            <person name="Dalin E."/>
            <person name="Tice H."/>
            <person name="Bruce D."/>
            <person name="Goodwin L."/>
            <person name="Pitluck S."/>
            <person name="Sims D."/>
            <person name="Brettin T."/>
            <person name="Detter J.C."/>
            <person name="Han C."/>
            <person name="Kuske C.R."/>
            <person name="Schmutz J."/>
            <person name="Larimer F."/>
            <person name="Land M."/>
            <person name="Hauser L."/>
            <person name="Kyrpides N."/>
            <person name="Mikhailova N."/>
            <person name="Biddle J.F."/>
            <person name="Zhang Z."/>
            <person name="Fitz-Gibbon S.T."/>
            <person name="Lowe T.M."/>
            <person name="Saltikov C."/>
            <person name="House C.H."/>
            <person name="Richardson P."/>
        </authorList>
    </citation>
    <scope>NUCLEOTIDE SEQUENCE [LARGE SCALE GENOMIC DNA]</scope>
    <source>
        <strain evidence="1">V24Sta</strain>
    </source>
</reference>
<dbReference type="PANTHER" id="PTHR38588">
    <property type="entry name" value="BLL0334 PROTEIN"/>
    <property type="match status" value="1"/>
</dbReference>
<name>B1YBE3_PYRNV</name>
<gene>
    <name evidence="1" type="ordered locus">Tneu_0323</name>
</gene>
<organism evidence="1 2">
    <name type="scientific">Pyrobaculum neutrophilum (strain DSM 2338 / JCM 9278 / NBRC 100436 / V24Sta)</name>
    <name type="common">Thermoproteus neutrophilus</name>
    <dbReference type="NCBI Taxonomy" id="444157"/>
    <lineage>
        <taxon>Archaea</taxon>
        <taxon>Thermoproteota</taxon>
        <taxon>Thermoprotei</taxon>
        <taxon>Thermoproteales</taxon>
        <taxon>Thermoproteaceae</taxon>
        <taxon>Pyrobaculum</taxon>
    </lineage>
</organism>
<dbReference type="HOGENOM" id="CLU_1860800_0_0_2"/>
<dbReference type="Proteomes" id="UP000001694">
    <property type="component" value="Chromosome"/>
</dbReference>
<proteinExistence type="predicted"/>
<dbReference type="InterPro" id="IPR023393">
    <property type="entry name" value="START-like_dom_sf"/>
</dbReference>